<evidence type="ECO:0000313" key="2">
    <source>
        <dbReference type="EMBL" id="MDX8480579.1"/>
    </source>
</evidence>
<feature type="transmembrane region" description="Helical" evidence="1">
    <location>
        <begin position="12"/>
        <end position="32"/>
    </location>
</feature>
<dbReference type="RefSeq" id="WP_320288898.1">
    <property type="nucleotide sequence ID" value="NZ_JAVIIW010000022.1"/>
</dbReference>
<gene>
    <name evidence="2" type="ORF">RFN28_19230</name>
</gene>
<evidence type="ECO:0008006" key="4">
    <source>
        <dbReference type="Google" id="ProtNLM"/>
    </source>
</evidence>
<reference evidence="2 3" key="1">
    <citation type="submission" date="2023-08" db="EMBL/GenBank/DDBJ databases">
        <title>Implementing the SeqCode for naming new Mesorhizobium species isolated from Vachellia karroo root nodules.</title>
        <authorList>
            <person name="Van Lill M."/>
        </authorList>
    </citation>
    <scope>NUCLEOTIDE SEQUENCE [LARGE SCALE GENOMIC DNA]</scope>
    <source>
        <strain evidence="2 3">VK24D</strain>
    </source>
</reference>
<accession>A0ABU4Y3U7</accession>
<keyword evidence="1" id="KW-0472">Membrane</keyword>
<dbReference type="EMBL" id="JAVIIW010000022">
    <property type="protein sequence ID" value="MDX8480579.1"/>
    <property type="molecule type" value="Genomic_DNA"/>
</dbReference>
<dbReference type="Proteomes" id="UP001287059">
    <property type="component" value="Unassembled WGS sequence"/>
</dbReference>
<evidence type="ECO:0000313" key="3">
    <source>
        <dbReference type="Proteomes" id="UP001287059"/>
    </source>
</evidence>
<keyword evidence="3" id="KW-1185">Reference proteome</keyword>
<keyword evidence="1" id="KW-0812">Transmembrane</keyword>
<proteinExistence type="predicted"/>
<feature type="transmembrane region" description="Helical" evidence="1">
    <location>
        <begin position="341"/>
        <end position="363"/>
    </location>
</feature>
<protein>
    <recommendedName>
        <fullName evidence="4">Glycosyltransferase RgtA/B/C/D-like domain-containing protein</fullName>
    </recommendedName>
</protein>
<keyword evidence="1" id="KW-1133">Transmembrane helix</keyword>
<comment type="caution">
    <text evidence="2">The sequence shown here is derived from an EMBL/GenBank/DDBJ whole genome shotgun (WGS) entry which is preliminary data.</text>
</comment>
<feature type="transmembrane region" description="Helical" evidence="1">
    <location>
        <begin position="259"/>
        <end position="279"/>
    </location>
</feature>
<name>A0ABU4Y3U7_9HYPH</name>
<organism evidence="2 3">
    <name type="scientific">Mesorhizobium album</name>
    <dbReference type="NCBI Taxonomy" id="3072314"/>
    <lineage>
        <taxon>Bacteria</taxon>
        <taxon>Pseudomonadati</taxon>
        <taxon>Pseudomonadota</taxon>
        <taxon>Alphaproteobacteria</taxon>
        <taxon>Hyphomicrobiales</taxon>
        <taxon>Phyllobacteriaceae</taxon>
        <taxon>Mesorhizobium</taxon>
    </lineage>
</organism>
<sequence>MAGVSVARARTEYAGSVATFVILLAIAVLWQVRWGTIPDTSWLIIVCERVLSGERLYAQVHEVNPPFSVWLYLPPVAAARILDVAPEILVQAWTYLAALIGVAFSGAIVRRAGFPERTTLFALGPAFYAVLVIFPGNVFTEREHLGVALFLPLLALHAWRARRDAEAEPGAGIAALAGLCGSILLLVKPYYAVMVLASALLVAARRRSLKPIFAPEHWVIGGICVAYLVAVILIHPEFLRDAYPLLVEFYANGIASAHVMAYYGCAWFFLVFLALWSWPVGRFPELAAVTLAASAAALLPLFYQAKGWPYHAYPALSLAVAANLCLLALPRMKRRMAGLLSYLAVPPPALISMAIMVAFVLNWPTQKPNSAVVATIRAATFEPTVAVMNTDLDTAHPLSRMIGGQYVSAGAYDWPGPDATALYLRAARSGDDLSAAHYQAIMTRYAESKRQAFERLRPDLIISKIDNGPWTRQLTEHFGFDRILAGYHVLLEQGRLRVYLRNDYVRPDPPPAG</sequence>
<feature type="transmembrane region" description="Helical" evidence="1">
    <location>
        <begin position="218"/>
        <end position="239"/>
    </location>
</feature>
<feature type="transmembrane region" description="Helical" evidence="1">
    <location>
        <begin position="311"/>
        <end position="329"/>
    </location>
</feature>
<evidence type="ECO:0000256" key="1">
    <source>
        <dbReference type="SAM" id="Phobius"/>
    </source>
</evidence>
<feature type="transmembrane region" description="Helical" evidence="1">
    <location>
        <begin position="88"/>
        <end position="108"/>
    </location>
</feature>
<feature type="transmembrane region" description="Helical" evidence="1">
    <location>
        <begin position="190"/>
        <end position="206"/>
    </location>
</feature>
<feature type="transmembrane region" description="Helical" evidence="1">
    <location>
        <begin position="120"/>
        <end position="138"/>
    </location>
</feature>
<feature type="transmembrane region" description="Helical" evidence="1">
    <location>
        <begin position="286"/>
        <end position="305"/>
    </location>
</feature>